<dbReference type="AlphaFoldDB" id="A0A9X2T4P0"/>
<dbReference type="Pfam" id="PF06293">
    <property type="entry name" value="Kdo"/>
    <property type="match status" value="1"/>
</dbReference>
<evidence type="ECO:0000313" key="2">
    <source>
        <dbReference type="Proteomes" id="UP001151088"/>
    </source>
</evidence>
<dbReference type="SUPFAM" id="SSF56112">
    <property type="entry name" value="Protein kinase-like (PK-like)"/>
    <property type="match status" value="1"/>
</dbReference>
<dbReference type="InterPro" id="IPR011009">
    <property type="entry name" value="Kinase-like_dom_sf"/>
</dbReference>
<dbReference type="EMBL" id="JANTHZ010000006">
    <property type="protein sequence ID" value="MCS0496326.1"/>
    <property type="molecule type" value="Genomic_DNA"/>
</dbReference>
<reference evidence="1" key="1">
    <citation type="submission" date="2022-08" db="EMBL/GenBank/DDBJ databases">
        <authorList>
            <person name="Li F."/>
        </authorList>
    </citation>
    <scope>NUCLEOTIDE SEQUENCE</scope>
    <source>
        <strain evidence="1">MQZ15Z-1</strain>
    </source>
</reference>
<keyword evidence="1" id="KW-0808">Transferase</keyword>
<keyword evidence="2" id="KW-1185">Reference proteome</keyword>
<comment type="caution">
    <text evidence="1">The sequence shown here is derived from an EMBL/GenBank/DDBJ whole genome shotgun (WGS) entry which is preliminary data.</text>
</comment>
<accession>A0A9X2T4P0</accession>
<organism evidence="1 2">
    <name type="scientific">Ancylobacter mangrovi</name>
    <dbReference type="NCBI Taxonomy" id="2972472"/>
    <lineage>
        <taxon>Bacteria</taxon>
        <taxon>Pseudomonadati</taxon>
        <taxon>Pseudomonadota</taxon>
        <taxon>Alphaproteobacteria</taxon>
        <taxon>Hyphomicrobiales</taxon>
        <taxon>Xanthobacteraceae</taxon>
        <taxon>Ancylobacter</taxon>
    </lineage>
</organism>
<dbReference type="RefSeq" id="WP_258733484.1">
    <property type="nucleotide sequence ID" value="NZ_JANTHZ010000006.1"/>
</dbReference>
<dbReference type="Proteomes" id="UP001151088">
    <property type="component" value="Unassembled WGS sequence"/>
</dbReference>
<name>A0A9X2T4P0_9HYPH</name>
<gene>
    <name evidence="1" type="ORF">NVS89_14575</name>
</gene>
<sequence length="265" mass="29928">MSSPKIPRKRIDALIAEQGDRQRRVFRVMAGNRAVWVKYGEKNYRNWGQRLLGQIASLPLRRMSLARQRVYTEVTRLRALRRAGFNVPEVVAIGPDYVALDDMGETLDSILRADTASERVRGLVSQAATLLAQLHTVGQWHGAARVRNFVVLDGAMGMIDFEDPVSGLPHLYNRVMDLFMLTLSLTRRAPEGKLTLLALEAYGRLRSPWDFRIAGLLLLPVYLLLRPMLPWLGEDGWQITMCLGTLYADALTGWFGWLIGRPLGD</sequence>
<evidence type="ECO:0000313" key="1">
    <source>
        <dbReference type="EMBL" id="MCS0496326.1"/>
    </source>
</evidence>
<keyword evidence="1" id="KW-0418">Kinase</keyword>
<proteinExistence type="predicted"/>
<protein>
    <submittedName>
        <fullName evidence="1">Lipopolysaccharide kinase InaA family protein</fullName>
    </submittedName>
</protein>
<dbReference type="GO" id="GO:0016301">
    <property type="term" value="F:kinase activity"/>
    <property type="evidence" value="ECO:0007669"/>
    <property type="project" value="UniProtKB-KW"/>
</dbReference>